<dbReference type="WBParaSite" id="Gr19_v10_g16895.t1">
    <property type="protein sequence ID" value="Gr19_v10_g16895.t1"/>
    <property type="gene ID" value="Gr19_v10_g16895"/>
</dbReference>
<dbReference type="SUPFAM" id="SSF53474">
    <property type="entry name" value="alpha/beta-Hydrolases"/>
    <property type="match status" value="1"/>
</dbReference>
<dbReference type="InterPro" id="IPR019149">
    <property type="entry name" value="ABHD18"/>
</dbReference>
<dbReference type="InterPro" id="IPR029058">
    <property type="entry name" value="AB_hydrolase_fold"/>
</dbReference>
<reference evidence="3" key="1">
    <citation type="submission" date="2022-11" db="UniProtKB">
        <authorList>
            <consortium name="WormBaseParasite"/>
        </authorList>
    </citation>
    <scope>IDENTIFICATION</scope>
</reference>
<dbReference type="PANTHER" id="PTHR13617:SF14">
    <property type="entry name" value="PROTEIN ABHD18"/>
    <property type="match status" value="1"/>
</dbReference>
<evidence type="ECO:0000313" key="2">
    <source>
        <dbReference type="Proteomes" id="UP000887572"/>
    </source>
</evidence>
<dbReference type="Gene3D" id="3.40.50.1820">
    <property type="entry name" value="alpha/beta hydrolase"/>
    <property type="match status" value="1"/>
</dbReference>
<dbReference type="AlphaFoldDB" id="A0A914HH49"/>
<feature type="compositionally biased region" description="Low complexity" evidence="1">
    <location>
        <begin position="387"/>
        <end position="408"/>
    </location>
</feature>
<evidence type="ECO:0000256" key="1">
    <source>
        <dbReference type="SAM" id="MobiDB-lite"/>
    </source>
</evidence>
<proteinExistence type="predicted"/>
<dbReference type="PANTHER" id="PTHR13617">
    <property type="entry name" value="PROTEIN ABHD18"/>
    <property type="match status" value="1"/>
</dbReference>
<sequence>MASRPMSLPKNQADFIVRQAMEWLGSEFFSKSWGPPELLKKLQQYQNKYPRQSALMEIVERRMPTMVIEKEWVKDGVQFMEGWFRSPLETLLPAWRAIVPVPGAQRRALVVNLAPTGDQGYWRRENFFQAVQMCKQDGISSILLTNPFYGARRPKAQSYSRLINVSDLFVMGGCLMLESCFLLLWASQQGFHPLGLTGVSMGGHMASLAATNIRCATGEPIALVPCLSWTSAAPVFTQGLLARAVRWDVLSAELASNVALRRVLDECGWAAMLADDGHVSAQLFPGSPAHRLMWILMEEFTNLGHYPAPPVRDGTLRFVVAEQDEYVPHNEHVLRPEALWQRSAQVHVVPGVGHVWAYLKHHPLFRQSIVNSMATISGTSSDNNNGEIIGSSNTNTNNNSSSGSESIITSSSLSMAPNVNLNWMFRRLVNNVWTLRGDDNKNGEEENSDGGPSPTTSSTAAAASPHQQQ</sequence>
<dbReference type="Proteomes" id="UP000887572">
    <property type="component" value="Unplaced"/>
</dbReference>
<evidence type="ECO:0000313" key="3">
    <source>
        <dbReference type="WBParaSite" id="Gr19_v10_g16895.t1"/>
    </source>
</evidence>
<feature type="region of interest" description="Disordered" evidence="1">
    <location>
        <begin position="437"/>
        <end position="469"/>
    </location>
</feature>
<protein>
    <submittedName>
        <fullName evidence="3">Protein ABHD18</fullName>
    </submittedName>
</protein>
<accession>A0A914HH49</accession>
<feature type="region of interest" description="Disordered" evidence="1">
    <location>
        <begin position="382"/>
        <end position="408"/>
    </location>
</feature>
<keyword evidence="2" id="KW-1185">Reference proteome</keyword>
<organism evidence="2 3">
    <name type="scientific">Globodera rostochiensis</name>
    <name type="common">Golden nematode worm</name>
    <name type="synonym">Heterodera rostochiensis</name>
    <dbReference type="NCBI Taxonomy" id="31243"/>
    <lineage>
        <taxon>Eukaryota</taxon>
        <taxon>Metazoa</taxon>
        <taxon>Ecdysozoa</taxon>
        <taxon>Nematoda</taxon>
        <taxon>Chromadorea</taxon>
        <taxon>Rhabditida</taxon>
        <taxon>Tylenchina</taxon>
        <taxon>Tylenchomorpha</taxon>
        <taxon>Tylenchoidea</taxon>
        <taxon>Heteroderidae</taxon>
        <taxon>Heteroderinae</taxon>
        <taxon>Globodera</taxon>
    </lineage>
</organism>
<dbReference type="Pfam" id="PF09752">
    <property type="entry name" value="ABHD18"/>
    <property type="match status" value="1"/>
</dbReference>
<feature type="compositionally biased region" description="Low complexity" evidence="1">
    <location>
        <begin position="452"/>
        <end position="469"/>
    </location>
</feature>
<name>A0A914HH49_GLORO</name>